<gene>
    <name evidence="1" type="ORF">DM877_08975</name>
</gene>
<dbReference type="Proteomes" id="UP000290875">
    <property type="component" value="Unassembled WGS sequence"/>
</dbReference>
<accession>A0A4Q2E7Z3</accession>
<dbReference type="Pfam" id="PF19929">
    <property type="entry name" value="DUF6392"/>
    <property type="match status" value="1"/>
</dbReference>
<sequence length="155" mass="17924">MTINIEAMIGYLGKSNIELTDAGFISKKSYPKGHSGSVNMHLNMEKEGINLIFLRETQALVEINLKIRKRENTKWNFPNVLPTPLRQYMPREWIHHTFGYPAGCVPPKTIMNRPFGWVEKYNLEGFRVPVSMQVDYGMDDVVEEVAFILTSDMNW</sequence>
<dbReference type="InterPro" id="IPR045657">
    <property type="entry name" value="DUF6392"/>
</dbReference>
<name>A0A4Q2E7Z3_ENTCL</name>
<organism evidence="1 2">
    <name type="scientific">Enterobacter cloacae</name>
    <dbReference type="NCBI Taxonomy" id="550"/>
    <lineage>
        <taxon>Bacteria</taxon>
        <taxon>Pseudomonadati</taxon>
        <taxon>Pseudomonadota</taxon>
        <taxon>Gammaproteobacteria</taxon>
        <taxon>Enterobacterales</taxon>
        <taxon>Enterobacteriaceae</taxon>
        <taxon>Enterobacter</taxon>
        <taxon>Enterobacter cloacae complex</taxon>
    </lineage>
</organism>
<comment type="caution">
    <text evidence="1">The sequence shown here is derived from an EMBL/GenBank/DDBJ whole genome shotgun (WGS) entry which is preliminary data.</text>
</comment>
<protein>
    <submittedName>
        <fullName evidence="1">Pyocin immunity protein</fullName>
    </submittedName>
</protein>
<dbReference type="EMBL" id="QJSL01000007">
    <property type="protein sequence ID" value="RXW29317.1"/>
    <property type="molecule type" value="Genomic_DNA"/>
</dbReference>
<dbReference type="RefSeq" id="WP_129324097.1">
    <property type="nucleotide sequence ID" value="NZ_QJSL01000007.1"/>
</dbReference>
<proteinExistence type="predicted"/>
<reference evidence="1 2" key="1">
    <citation type="submission" date="2018-06" db="EMBL/GenBank/DDBJ databases">
        <title>Carbapenemase-producing Enterobacteriaceae present in wastewater treatment plant effluent and nearby surface waters in the US.</title>
        <authorList>
            <person name="Mathys D.A."/>
            <person name="Mollenkopf D.F."/>
            <person name="Feicht S.M."/>
            <person name="Adams R.J."/>
            <person name="Albers A.L."/>
            <person name="Grooters S.V."/>
            <person name="Stuever D.M."/>
            <person name="Daniels J.B."/>
            <person name="Wittum T.E."/>
        </authorList>
    </citation>
    <scope>NUCLEOTIDE SEQUENCE [LARGE SCALE GENOMIC DNA]</scope>
    <source>
        <strain evidence="1 2">GEO_4_Eff_A</strain>
    </source>
</reference>
<evidence type="ECO:0000313" key="2">
    <source>
        <dbReference type="Proteomes" id="UP000290875"/>
    </source>
</evidence>
<dbReference type="AlphaFoldDB" id="A0A4Q2E7Z3"/>
<evidence type="ECO:0000313" key="1">
    <source>
        <dbReference type="EMBL" id="RXW29317.1"/>
    </source>
</evidence>